<protein>
    <submittedName>
        <fullName evidence="2">Unannotated protein</fullName>
    </submittedName>
</protein>
<reference evidence="2" key="1">
    <citation type="submission" date="2020-05" db="EMBL/GenBank/DDBJ databases">
        <authorList>
            <person name="Chiriac C."/>
            <person name="Salcher M."/>
            <person name="Ghai R."/>
            <person name="Kavagutti S V."/>
        </authorList>
    </citation>
    <scope>NUCLEOTIDE SEQUENCE</scope>
</reference>
<dbReference type="Pfam" id="PF11361">
    <property type="entry name" value="DUF3159"/>
    <property type="match status" value="1"/>
</dbReference>
<keyword evidence="1" id="KW-0812">Transmembrane</keyword>
<feature type="transmembrane region" description="Helical" evidence="1">
    <location>
        <begin position="127"/>
        <end position="149"/>
    </location>
</feature>
<sequence>MSDESPSSGESPTEEHAIEHETIADVKAERVLLARAIGGWSGVIDSGLPSAVFVTAYVVSGSQLNVALWAAGICAGVLAILRLIRRQGLQQVLAGLVGVGVSAFVAQRTGNAEDFYLPGMLLNVTYGIAFLISILIGWPLIGVVVGFLTGEKFTWRADVVLRRSYSAASWMWVGVFLGRVVVQGLLYLAVKAWGQDTLWFVFLGIARIALGWPLYLAAAYLTYLVLKGPIAASRERREGV</sequence>
<keyword evidence="1" id="KW-1133">Transmembrane helix</keyword>
<feature type="transmembrane region" description="Helical" evidence="1">
    <location>
        <begin position="199"/>
        <end position="226"/>
    </location>
</feature>
<dbReference type="EMBL" id="CAFBMR010000001">
    <property type="protein sequence ID" value="CAB4900199.1"/>
    <property type="molecule type" value="Genomic_DNA"/>
</dbReference>
<keyword evidence="1" id="KW-0472">Membrane</keyword>
<evidence type="ECO:0000313" key="2">
    <source>
        <dbReference type="EMBL" id="CAB4900199.1"/>
    </source>
</evidence>
<feature type="transmembrane region" description="Helical" evidence="1">
    <location>
        <begin position="66"/>
        <end position="84"/>
    </location>
</feature>
<dbReference type="InterPro" id="IPR016566">
    <property type="entry name" value="UCP010219"/>
</dbReference>
<evidence type="ECO:0000256" key="1">
    <source>
        <dbReference type="SAM" id="Phobius"/>
    </source>
</evidence>
<gene>
    <name evidence="2" type="ORF">UFOPK3610_00077</name>
</gene>
<name>A0A6J7G9Y0_9ZZZZ</name>
<proteinExistence type="predicted"/>
<feature type="transmembrane region" description="Helical" evidence="1">
    <location>
        <begin position="170"/>
        <end position="193"/>
    </location>
</feature>
<feature type="transmembrane region" description="Helical" evidence="1">
    <location>
        <begin position="91"/>
        <end position="107"/>
    </location>
</feature>
<organism evidence="2">
    <name type="scientific">freshwater metagenome</name>
    <dbReference type="NCBI Taxonomy" id="449393"/>
    <lineage>
        <taxon>unclassified sequences</taxon>
        <taxon>metagenomes</taxon>
        <taxon>ecological metagenomes</taxon>
    </lineage>
</organism>
<dbReference type="AlphaFoldDB" id="A0A6J7G9Y0"/>
<dbReference type="PIRSF" id="PIRSF010219">
    <property type="entry name" value="UCP010219"/>
    <property type="match status" value="1"/>
</dbReference>
<accession>A0A6J7G9Y0</accession>